<organism evidence="2 3">
    <name type="scientific">Actinacidiphila epipremni</name>
    <dbReference type="NCBI Taxonomy" id="2053013"/>
    <lineage>
        <taxon>Bacteria</taxon>
        <taxon>Bacillati</taxon>
        <taxon>Actinomycetota</taxon>
        <taxon>Actinomycetes</taxon>
        <taxon>Kitasatosporales</taxon>
        <taxon>Streptomycetaceae</taxon>
        <taxon>Actinacidiphila</taxon>
    </lineage>
</organism>
<dbReference type="EMBL" id="JAATEJ010000019">
    <property type="protein sequence ID" value="NJP46068.1"/>
    <property type="molecule type" value="Genomic_DNA"/>
</dbReference>
<evidence type="ECO:0000313" key="2">
    <source>
        <dbReference type="EMBL" id="NJP46068.1"/>
    </source>
</evidence>
<dbReference type="Pfam" id="PF01636">
    <property type="entry name" value="APH"/>
    <property type="match status" value="1"/>
</dbReference>
<dbReference type="CDD" id="cd05154">
    <property type="entry name" value="ACAD10_11_N-like"/>
    <property type="match status" value="1"/>
</dbReference>
<dbReference type="RefSeq" id="WP_167984928.1">
    <property type="nucleotide sequence ID" value="NZ_JAATEJ010000019.1"/>
</dbReference>
<protein>
    <submittedName>
        <fullName evidence="2">Phosphotransferase family protein</fullName>
    </submittedName>
</protein>
<evidence type="ECO:0000259" key="1">
    <source>
        <dbReference type="Pfam" id="PF01636"/>
    </source>
</evidence>
<name>A0ABX0ZQ75_9ACTN</name>
<sequence>MAVPQQRDPDLTRKRLTGWLADRLPDATDLTLAVRLPEGLGFSHESLLVDAEWAEQGRPRYRRLVVRVGPVHFRVMPVSHLADEYRILAALAGTDVPVPAVLGYEADPSLLGAPFYAMEHVTGWVPTDLPSYHRAGQLHDLPPDGQAAVWWSGVDVLRRLHALDPAALGLGDLGAPAGLTAQLDFYESHLDHFAGPGTPIALEALAFLRDRLPPQAAQSQLVWGDARLGNVLFTGTRAAAVLDWEMAFLGPGEADLGWYLWFDRHLSEGVGATRLPGLPAKAATVRRYEAGTGRHVAPHIGWYELFAGFRFALIAGRVGRLIVEHGIVASEADVPLARNAAGLLARALHAH</sequence>
<proteinExistence type="predicted"/>
<accession>A0ABX0ZQ75</accession>
<dbReference type="Gene3D" id="3.90.1200.10">
    <property type="match status" value="1"/>
</dbReference>
<evidence type="ECO:0000313" key="3">
    <source>
        <dbReference type="Proteomes" id="UP000734511"/>
    </source>
</evidence>
<dbReference type="InterPro" id="IPR041726">
    <property type="entry name" value="ACAD10_11_N"/>
</dbReference>
<comment type="caution">
    <text evidence="2">The sequence shown here is derived from an EMBL/GenBank/DDBJ whole genome shotgun (WGS) entry which is preliminary data.</text>
</comment>
<dbReference type="Gene3D" id="3.30.200.20">
    <property type="entry name" value="Phosphorylase Kinase, domain 1"/>
    <property type="match status" value="1"/>
</dbReference>
<dbReference type="InterPro" id="IPR011009">
    <property type="entry name" value="Kinase-like_dom_sf"/>
</dbReference>
<gene>
    <name evidence="2" type="ORF">HCN08_22055</name>
</gene>
<dbReference type="PANTHER" id="PTHR21310:SF40">
    <property type="entry name" value="AMINOGLYCOSIDE PHOSPHOTRANSFERASE DOMAIN-CONTAINING PROTEIN-RELATED"/>
    <property type="match status" value="1"/>
</dbReference>
<dbReference type="InterPro" id="IPR051678">
    <property type="entry name" value="AGP_Transferase"/>
</dbReference>
<dbReference type="Proteomes" id="UP000734511">
    <property type="component" value="Unassembled WGS sequence"/>
</dbReference>
<feature type="domain" description="Aminoglycoside phosphotransferase" evidence="1">
    <location>
        <begin position="62"/>
        <end position="270"/>
    </location>
</feature>
<keyword evidence="3" id="KW-1185">Reference proteome</keyword>
<dbReference type="SUPFAM" id="SSF56112">
    <property type="entry name" value="Protein kinase-like (PK-like)"/>
    <property type="match status" value="1"/>
</dbReference>
<dbReference type="PANTHER" id="PTHR21310">
    <property type="entry name" value="AMINOGLYCOSIDE PHOSPHOTRANSFERASE-RELATED-RELATED"/>
    <property type="match status" value="1"/>
</dbReference>
<reference evidence="2 3" key="1">
    <citation type="submission" date="2020-03" db="EMBL/GenBank/DDBJ databases">
        <title>WGS of actinomycetes isolated from Thailand.</title>
        <authorList>
            <person name="Thawai C."/>
        </authorList>
    </citation>
    <scope>NUCLEOTIDE SEQUENCE [LARGE SCALE GENOMIC DNA]</scope>
    <source>
        <strain evidence="2 3">PRB2-1</strain>
    </source>
</reference>
<dbReference type="InterPro" id="IPR002575">
    <property type="entry name" value="Aminoglycoside_PTrfase"/>
</dbReference>